<organism evidence="4 5">
    <name type="scientific">Alcanivorax nanhaiticus</name>
    <dbReference type="NCBI Taxonomy" id="1177154"/>
    <lineage>
        <taxon>Bacteria</taxon>
        <taxon>Pseudomonadati</taxon>
        <taxon>Pseudomonadota</taxon>
        <taxon>Gammaproteobacteria</taxon>
        <taxon>Oceanospirillales</taxon>
        <taxon>Alcanivoracaceae</taxon>
        <taxon>Alcanivorax</taxon>
    </lineage>
</organism>
<dbReference type="GO" id="GO:0005829">
    <property type="term" value="C:cytosol"/>
    <property type="evidence" value="ECO:0007669"/>
    <property type="project" value="TreeGrafter"/>
</dbReference>
<keyword evidence="4" id="KW-0328">Glycosyltransferase</keyword>
<dbReference type="NCBIfam" id="NF006605">
    <property type="entry name" value="PRK09162.1"/>
    <property type="match status" value="1"/>
</dbReference>
<dbReference type="CDD" id="cd06223">
    <property type="entry name" value="PRTases_typeI"/>
    <property type="match status" value="1"/>
</dbReference>
<evidence type="ECO:0000256" key="1">
    <source>
        <dbReference type="ARBA" id="ARBA00048811"/>
    </source>
</evidence>
<dbReference type="PANTHER" id="PTHR43340:SF1">
    <property type="entry name" value="HYPOXANTHINE PHOSPHORIBOSYLTRANSFERASE"/>
    <property type="match status" value="1"/>
</dbReference>
<evidence type="ECO:0000313" key="5">
    <source>
        <dbReference type="Proteomes" id="UP000029444"/>
    </source>
</evidence>
<comment type="caution">
    <text evidence="4">The sequence shown here is derived from an EMBL/GenBank/DDBJ whole genome shotgun (WGS) entry which is preliminary data.</text>
</comment>
<reference evidence="4 5" key="1">
    <citation type="submission" date="2012-09" db="EMBL/GenBank/DDBJ databases">
        <title>Genome Sequence of alkane-degrading Bacterium Alcanivorax sp. 19-m-6.</title>
        <authorList>
            <person name="Lai Q."/>
            <person name="Shao Z."/>
        </authorList>
    </citation>
    <scope>NUCLEOTIDE SEQUENCE [LARGE SCALE GENOMIC DNA]</scope>
    <source>
        <strain evidence="4 5">19-m-6</strain>
    </source>
</reference>
<dbReference type="SUPFAM" id="SSF53271">
    <property type="entry name" value="PRTase-like"/>
    <property type="match status" value="1"/>
</dbReference>
<dbReference type="Gene3D" id="3.40.50.2020">
    <property type="match status" value="1"/>
</dbReference>
<dbReference type="PATRIC" id="fig|1177154.3.peg.125"/>
<dbReference type="GO" id="GO:0032264">
    <property type="term" value="P:IMP salvage"/>
    <property type="evidence" value="ECO:0007669"/>
    <property type="project" value="TreeGrafter"/>
</dbReference>
<protein>
    <submittedName>
        <fullName evidence="4">Hypoxanthine phosphoribosyltransferase</fullName>
    </submittedName>
</protein>
<gene>
    <name evidence="4" type="ORF">Y5S_00124</name>
</gene>
<dbReference type="OrthoDB" id="9802824at2"/>
<dbReference type="AlphaFoldDB" id="A0A095SPE3"/>
<dbReference type="GO" id="GO:0046100">
    <property type="term" value="P:hypoxanthine metabolic process"/>
    <property type="evidence" value="ECO:0007669"/>
    <property type="project" value="TreeGrafter"/>
</dbReference>
<dbReference type="GO" id="GO:0004422">
    <property type="term" value="F:hypoxanthine phosphoribosyltransferase activity"/>
    <property type="evidence" value="ECO:0007669"/>
    <property type="project" value="TreeGrafter"/>
</dbReference>
<evidence type="ECO:0000259" key="3">
    <source>
        <dbReference type="Pfam" id="PF00156"/>
    </source>
</evidence>
<evidence type="ECO:0000313" key="4">
    <source>
        <dbReference type="EMBL" id="KGD66457.1"/>
    </source>
</evidence>
<dbReference type="EMBL" id="ARXV01000001">
    <property type="protein sequence ID" value="KGD66457.1"/>
    <property type="molecule type" value="Genomic_DNA"/>
</dbReference>
<dbReference type="RefSeq" id="WP_035229375.1">
    <property type="nucleotide sequence ID" value="NZ_ARXV01000001.1"/>
</dbReference>
<sequence>MSIADDVQKELMQVRREAIELHSSDQVQEAIAKLAFAVTEAYSGKVPVFVTIMNGGMIFAAELVKRLDFPLEMDYLHASRYLGDTTGGDVEWVVTPNASLAGRHVLIVDDILDVGTTLLSIIRACEAQGAASVKTCVLVDKQHDRKAEPGLKADFTALEAADYYLFGMGMDYKGFWRNAPGIYAVKGSDQ</sequence>
<dbReference type="Pfam" id="PF00156">
    <property type="entry name" value="Pribosyltran"/>
    <property type="match status" value="1"/>
</dbReference>
<dbReference type="STRING" id="1177154.Y5S_00124"/>
<name>A0A095SPE3_9GAMM</name>
<proteinExistence type="predicted"/>
<feature type="domain" description="Phosphoribosyltransferase" evidence="3">
    <location>
        <begin position="23"/>
        <end position="148"/>
    </location>
</feature>
<dbReference type="InterPro" id="IPR000836">
    <property type="entry name" value="PRTase_dom"/>
</dbReference>
<dbReference type="GO" id="GO:0000287">
    <property type="term" value="F:magnesium ion binding"/>
    <property type="evidence" value="ECO:0007669"/>
    <property type="project" value="TreeGrafter"/>
</dbReference>
<dbReference type="InterPro" id="IPR050408">
    <property type="entry name" value="HGPRT"/>
</dbReference>
<accession>A0A095SPE3</accession>
<dbReference type="Proteomes" id="UP000029444">
    <property type="component" value="Unassembled WGS sequence"/>
</dbReference>
<dbReference type="InterPro" id="IPR029057">
    <property type="entry name" value="PRTase-like"/>
</dbReference>
<evidence type="ECO:0000256" key="2">
    <source>
        <dbReference type="ARBA" id="ARBA00049402"/>
    </source>
</evidence>
<comment type="catalytic activity">
    <reaction evidence="2">
        <text>IMP + diphosphate = hypoxanthine + 5-phospho-alpha-D-ribose 1-diphosphate</text>
        <dbReference type="Rhea" id="RHEA:17973"/>
        <dbReference type="ChEBI" id="CHEBI:17368"/>
        <dbReference type="ChEBI" id="CHEBI:33019"/>
        <dbReference type="ChEBI" id="CHEBI:58017"/>
        <dbReference type="ChEBI" id="CHEBI:58053"/>
        <dbReference type="EC" id="2.4.2.8"/>
    </reaction>
    <physiologicalReaction direction="right-to-left" evidence="2">
        <dbReference type="Rhea" id="RHEA:17975"/>
    </physiologicalReaction>
</comment>
<dbReference type="GO" id="GO:0006178">
    <property type="term" value="P:guanine salvage"/>
    <property type="evidence" value="ECO:0007669"/>
    <property type="project" value="TreeGrafter"/>
</dbReference>
<dbReference type="eggNOG" id="COG0634">
    <property type="taxonomic scope" value="Bacteria"/>
</dbReference>
<keyword evidence="5" id="KW-1185">Reference proteome</keyword>
<comment type="catalytic activity">
    <reaction evidence="1">
        <text>GMP + diphosphate = guanine + 5-phospho-alpha-D-ribose 1-diphosphate</text>
        <dbReference type="Rhea" id="RHEA:25424"/>
        <dbReference type="ChEBI" id="CHEBI:16235"/>
        <dbReference type="ChEBI" id="CHEBI:33019"/>
        <dbReference type="ChEBI" id="CHEBI:58017"/>
        <dbReference type="ChEBI" id="CHEBI:58115"/>
        <dbReference type="EC" id="2.4.2.8"/>
    </reaction>
    <physiologicalReaction direction="right-to-left" evidence="1">
        <dbReference type="Rhea" id="RHEA:25426"/>
    </physiologicalReaction>
</comment>
<dbReference type="PANTHER" id="PTHR43340">
    <property type="entry name" value="HYPOXANTHINE-GUANINE PHOSPHORIBOSYLTRANSFERASE"/>
    <property type="match status" value="1"/>
</dbReference>
<dbReference type="GO" id="GO:0032263">
    <property type="term" value="P:GMP salvage"/>
    <property type="evidence" value="ECO:0007669"/>
    <property type="project" value="TreeGrafter"/>
</dbReference>
<keyword evidence="4" id="KW-0808">Transferase</keyword>